<organism evidence="1 2">
    <name type="scientific">Vespula germanica</name>
    <name type="common">German yellow jacket</name>
    <name type="synonym">Paravespula germanica</name>
    <dbReference type="NCBI Taxonomy" id="30212"/>
    <lineage>
        <taxon>Eukaryota</taxon>
        <taxon>Metazoa</taxon>
        <taxon>Ecdysozoa</taxon>
        <taxon>Arthropoda</taxon>
        <taxon>Hexapoda</taxon>
        <taxon>Insecta</taxon>
        <taxon>Pterygota</taxon>
        <taxon>Neoptera</taxon>
        <taxon>Endopterygota</taxon>
        <taxon>Hymenoptera</taxon>
        <taxon>Apocrita</taxon>
        <taxon>Aculeata</taxon>
        <taxon>Vespoidea</taxon>
        <taxon>Vespidae</taxon>
        <taxon>Vespinae</taxon>
        <taxon>Vespula</taxon>
    </lineage>
</organism>
<reference evidence="1" key="1">
    <citation type="journal article" date="2020" name="G3 (Bethesda)">
        <title>High-Quality Assemblies for Three Invasive Social Wasps from the &lt;i&gt;Vespula&lt;/i&gt; Genus.</title>
        <authorList>
            <person name="Harrop T.W.R."/>
            <person name="Guhlin J."/>
            <person name="McLaughlin G.M."/>
            <person name="Permina E."/>
            <person name="Stockwell P."/>
            <person name="Gilligan J."/>
            <person name="Le Lec M.F."/>
            <person name="Gruber M.A.M."/>
            <person name="Quinn O."/>
            <person name="Lovegrove M."/>
            <person name="Duncan E.J."/>
            <person name="Remnant E.J."/>
            <person name="Van Eeckhoven J."/>
            <person name="Graham B."/>
            <person name="Knapp R.A."/>
            <person name="Langford K.W."/>
            <person name="Kronenberg Z."/>
            <person name="Press M.O."/>
            <person name="Eacker S.M."/>
            <person name="Wilson-Rankin E.E."/>
            <person name="Purcell J."/>
            <person name="Lester P.J."/>
            <person name="Dearden P.K."/>
        </authorList>
    </citation>
    <scope>NUCLEOTIDE SEQUENCE</scope>
    <source>
        <strain evidence="1">Linc-1</strain>
    </source>
</reference>
<sequence>MPAGFSISENLALLFLEASPIMDKPKWTNFACFGLIRVYLETDSIWYKKMKKKEQEKIVLRTNEQGQVAIERYIGNVVLAKRRQRCFHTVHMYMHHTFEISTNSYVCNEDL</sequence>
<protein>
    <submittedName>
        <fullName evidence="1">Uncharacterized protein</fullName>
    </submittedName>
</protein>
<dbReference type="Proteomes" id="UP000617340">
    <property type="component" value="Unassembled WGS sequence"/>
</dbReference>
<comment type="caution">
    <text evidence="1">The sequence shown here is derived from an EMBL/GenBank/DDBJ whole genome shotgun (WGS) entry which is preliminary data.</text>
</comment>
<gene>
    <name evidence="1" type="ORF">HZH68_005353</name>
</gene>
<proteinExistence type="predicted"/>
<name>A0A834KDI9_VESGE</name>
<dbReference type="AlphaFoldDB" id="A0A834KDI9"/>
<accession>A0A834KDI9</accession>
<evidence type="ECO:0000313" key="2">
    <source>
        <dbReference type="Proteomes" id="UP000617340"/>
    </source>
</evidence>
<dbReference type="EMBL" id="JACSDZ010000004">
    <property type="protein sequence ID" value="KAF7405984.1"/>
    <property type="molecule type" value="Genomic_DNA"/>
</dbReference>
<keyword evidence="2" id="KW-1185">Reference proteome</keyword>
<evidence type="ECO:0000313" key="1">
    <source>
        <dbReference type="EMBL" id="KAF7405984.1"/>
    </source>
</evidence>